<sequence>MNQLKDGYVYEIIPICADLGIVTFSQGKCVKVLSHKGQNVMISDCTDGKSYEVSEMALSMVCEEVGKWDN</sequence>
<comment type="caution">
    <text evidence="1">The sequence shown here is derived from an EMBL/GenBank/DDBJ whole genome shotgun (WGS) entry which is preliminary data.</text>
</comment>
<dbReference type="AlphaFoldDB" id="K8ZNF2"/>
<gene>
    <name evidence="1" type="ORF">C683_0968</name>
</gene>
<dbReference type="RefSeq" id="WP_009491467.1">
    <property type="nucleotide sequence ID" value="NZ_AMYT01000020.1"/>
</dbReference>
<evidence type="ECO:0000313" key="2">
    <source>
        <dbReference type="Proteomes" id="UP000016057"/>
    </source>
</evidence>
<evidence type="ECO:0000313" key="1">
    <source>
        <dbReference type="EMBL" id="EKU27106.1"/>
    </source>
</evidence>
<dbReference type="Proteomes" id="UP000016057">
    <property type="component" value="Unassembled WGS sequence"/>
</dbReference>
<proteinExistence type="predicted"/>
<keyword evidence="2" id="KW-1185">Reference proteome</keyword>
<name>K8ZNF2_9ENTE</name>
<protein>
    <submittedName>
        <fullName evidence="1">Uncharacterized protein</fullName>
    </submittedName>
</protein>
<dbReference type="EMBL" id="AMYT01000020">
    <property type="protein sequence ID" value="EKU27106.1"/>
    <property type="molecule type" value="Genomic_DNA"/>
</dbReference>
<organism evidence="1 2">
    <name type="scientific">Catellicoccus marimammalium M35/04/3</name>
    <dbReference type="NCBI Taxonomy" id="1234409"/>
    <lineage>
        <taxon>Bacteria</taxon>
        <taxon>Bacillati</taxon>
        <taxon>Bacillota</taxon>
        <taxon>Bacilli</taxon>
        <taxon>Lactobacillales</taxon>
        <taxon>Enterococcaceae</taxon>
        <taxon>Catellicoccus</taxon>
    </lineage>
</organism>
<reference evidence="1 2" key="1">
    <citation type="journal article" date="2013" name="Genome Announc.">
        <title>Draft Genome Sequence of Catellicoccus marimammalium, a Novel Species Commonly Found in Gull Feces.</title>
        <authorList>
            <person name="Weigand M.R."/>
            <person name="Ryu H."/>
            <person name="Bozcek L."/>
            <person name="Konstantinidis K.T."/>
            <person name="Santo Domingo J.W."/>
        </authorList>
    </citation>
    <scope>NUCLEOTIDE SEQUENCE [LARGE SCALE GENOMIC DNA]</scope>
    <source>
        <strain evidence="1 2">M35/04/3</strain>
    </source>
</reference>
<accession>K8ZNF2</accession>